<dbReference type="RefSeq" id="XP_007410684.1">
    <property type="nucleotide sequence ID" value="XM_007410622.1"/>
</dbReference>
<dbReference type="eggNOG" id="ENOG502S74C">
    <property type="taxonomic scope" value="Eukaryota"/>
</dbReference>
<feature type="region of interest" description="Disordered" evidence="1">
    <location>
        <begin position="93"/>
        <end position="117"/>
    </location>
</feature>
<evidence type="ECO:0000313" key="2">
    <source>
        <dbReference type="EMBL" id="EGG06033.1"/>
    </source>
</evidence>
<dbReference type="GeneID" id="18934556"/>
<protein>
    <submittedName>
        <fullName evidence="2">Uncharacterized protein</fullName>
    </submittedName>
</protein>
<dbReference type="AlphaFoldDB" id="F4RNR8"/>
<name>F4RNR8_MELLP</name>
<accession>F4RNR8</accession>
<sequence length="117" mass="13122">MHEIQLEAFDQQSTSITKPESNRKLNSKELQIEIKYKNNVSCFITQTQCPKTNSAIPAHENPAIFWSIAIGSAGPVLLATVPPIRRNYFGYRSPEPIPGSYPLPNRSRDSQLSGYDD</sequence>
<dbReference type="Proteomes" id="UP000001072">
    <property type="component" value="Unassembled WGS sequence"/>
</dbReference>
<dbReference type="PANTHER" id="PTHR38488:SF1">
    <property type="entry name" value="OXIDOREDUCTASE 9.5 KDA SUBUNIT, PUTATIVE (AFU_ORTHOLOGUE AFUA_5G08980)-RELATED"/>
    <property type="match status" value="1"/>
</dbReference>
<dbReference type="InterPro" id="IPR039961">
    <property type="entry name" value="Nuo9.5"/>
</dbReference>
<evidence type="ECO:0000256" key="1">
    <source>
        <dbReference type="SAM" id="MobiDB-lite"/>
    </source>
</evidence>
<dbReference type="HOGENOM" id="CLU_2085344_0_0_1"/>
<dbReference type="InParanoid" id="F4RNR8"/>
<evidence type="ECO:0000313" key="3">
    <source>
        <dbReference type="Proteomes" id="UP000001072"/>
    </source>
</evidence>
<dbReference type="CDD" id="cd22903">
    <property type="entry name" value="NI9M"/>
    <property type="match status" value="1"/>
</dbReference>
<dbReference type="EMBL" id="GL883110">
    <property type="protein sequence ID" value="EGG06033.1"/>
    <property type="molecule type" value="Genomic_DNA"/>
</dbReference>
<keyword evidence="3" id="KW-1185">Reference proteome</keyword>
<gene>
    <name evidence="2" type="ORF">MELLADRAFT_87555</name>
</gene>
<dbReference type="STRING" id="747676.F4RNR8"/>
<dbReference type="PANTHER" id="PTHR38488">
    <property type="entry name" value="OXIDOREDUCTASE 9.5 KDA SUBUNIT, PUTATIVE (AFU_ORTHOLOGUE AFUA_5G08980)-RELATED"/>
    <property type="match status" value="1"/>
</dbReference>
<proteinExistence type="predicted"/>
<reference evidence="3" key="1">
    <citation type="journal article" date="2011" name="Proc. Natl. Acad. Sci. U.S.A.">
        <title>Obligate biotrophy features unraveled by the genomic analysis of rust fungi.</title>
        <authorList>
            <person name="Duplessis S."/>
            <person name="Cuomo C.A."/>
            <person name="Lin Y.-C."/>
            <person name="Aerts A."/>
            <person name="Tisserant E."/>
            <person name="Veneault-Fourrey C."/>
            <person name="Joly D.L."/>
            <person name="Hacquard S."/>
            <person name="Amselem J."/>
            <person name="Cantarel B.L."/>
            <person name="Chiu R."/>
            <person name="Coutinho P.M."/>
            <person name="Feau N."/>
            <person name="Field M."/>
            <person name="Frey P."/>
            <person name="Gelhaye E."/>
            <person name="Goldberg J."/>
            <person name="Grabherr M.G."/>
            <person name="Kodira C.D."/>
            <person name="Kohler A."/>
            <person name="Kuees U."/>
            <person name="Lindquist E.A."/>
            <person name="Lucas S.M."/>
            <person name="Mago R."/>
            <person name="Mauceli E."/>
            <person name="Morin E."/>
            <person name="Murat C."/>
            <person name="Pangilinan J.L."/>
            <person name="Park R."/>
            <person name="Pearson M."/>
            <person name="Quesneville H."/>
            <person name="Rouhier N."/>
            <person name="Sakthikumar S."/>
            <person name="Salamov A.A."/>
            <person name="Schmutz J."/>
            <person name="Selles B."/>
            <person name="Shapiro H."/>
            <person name="Tanguay P."/>
            <person name="Tuskan G.A."/>
            <person name="Henrissat B."/>
            <person name="Van de Peer Y."/>
            <person name="Rouze P."/>
            <person name="Ellis J.G."/>
            <person name="Dodds P.N."/>
            <person name="Schein J.E."/>
            <person name="Zhong S."/>
            <person name="Hamelin R.C."/>
            <person name="Grigoriev I.V."/>
            <person name="Szabo L.J."/>
            <person name="Martin F."/>
        </authorList>
    </citation>
    <scope>NUCLEOTIDE SEQUENCE [LARGE SCALE GENOMIC DNA]</scope>
    <source>
        <strain evidence="3">98AG31 / pathotype 3-4-7</strain>
    </source>
</reference>
<dbReference type="KEGG" id="mlr:MELLADRAFT_87555"/>
<dbReference type="OrthoDB" id="2093409at2759"/>
<organism evidence="3">
    <name type="scientific">Melampsora larici-populina (strain 98AG31 / pathotype 3-4-7)</name>
    <name type="common">Poplar leaf rust fungus</name>
    <dbReference type="NCBI Taxonomy" id="747676"/>
    <lineage>
        <taxon>Eukaryota</taxon>
        <taxon>Fungi</taxon>
        <taxon>Dikarya</taxon>
        <taxon>Basidiomycota</taxon>
        <taxon>Pucciniomycotina</taxon>
        <taxon>Pucciniomycetes</taxon>
        <taxon>Pucciniales</taxon>
        <taxon>Melampsoraceae</taxon>
        <taxon>Melampsora</taxon>
    </lineage>
</organism>
<dbReference type="VEuPathDB" id="FungiDB:MELLADRAFT_87555"/>